<dbReference type="EMBL" id="JAVRRA010017873">
    <property type="protein sequence ID" value="KAK5194220.1"/>
    <property type="molecule type" value="Genomic_DNA"/>
</dbReference>
<evidence type="ECO:0000313" key="3">
    <source>
        <dbReference type="Proteomes" id="UP001357485"/>
    </source>
</evidence>
<comment type="caution">
    <text evidence="2">The sequence shown here is derived from an EMBL/GenBank/DDBJ whole genome shotgun (WGS) entry which is preliminary data.</text>
</comment>
<proteinExistence type="predicted"/>
<organism evidence="2 3">
    <name type="scientific">Cryomyces antarcticus</name>
    <dbReference type="NCBI Taxonomy" id="329879"/>
    <lineage>
        <taxon>Eukaryota</taxon>
        <taxon>Fungi</taxon>
        <taxon>Dikarya</taxon>
        <taxon>Ascomycota</taxon>
        <taxon>Pezizomycotina</taxon>
        <taxon>Dothideomycetes</taxon>
        <taxon>Dothideomycetes incertae sedis</taxon>
        <taxon>Cryomyces</taxon>
    </lineage>
</organism>
<feature type="non-terminal residue" evidence="2">
    <location>
        <position position="1"/>
    </location>
</feature>
<protein>
    <submittedName>
        <fullName evidence="2">Uncharacterized protein</fullName>
    </submittedName>
</protein>
<dbReference type="Proteomes" id="UP001357485">
    <property type="component" value="Unassembled WGS sequence"/>
</dbReference>
<keyword evidence="3" id="KW-1185">Reference proteome</keyword>
<reference evidence="2 3" key="1">
    <citation type="submission" date="2023-08" db="EMBL/GenBank/DDBJ databases">
        <title>Black Yeasts Isolated from many extreme environments.</title>
        <authorList>
            <person name="Coleine C."/>
            <person name="Stajich J.E."/>
            <person name="Selbmann L."/>
        </authorList>
    </citation>
    <scope>NUCLEOTIDE SEQUENCE [LARGE SCALE GENOMIC DNA]</scope>
    <source>
        <strain evidence="2 3">CCFEE 536</strain>
    </source>
</reference>
<gene>
    <name evidence="2" type="ORF">LTR16_007118</name>
</gene>
<evidence type="ECO:0000313" key="2">
    <source>
        <dbReference type="EMBL" id="KAK5194220.1"/>
    </source>
</evidence>
<feature type="region of interest" description="Disordered" evidence="1">
    <location>
        <begin position="41"/>
        <end position="74"/>
    </location>
</feature>
<feature type="compositionally biased region" description="Basic and acidic residues" evidence="1">
    <location>
        <begin position="49"/>
        <end position="74"/>
    </location>
</feature>
<evidence type="ECO:0000256" key="1">
    <source>
        <dbReference type="SAM" id="MobiDB-lite"/>
    </source>
</evidence>
<name>A0ABR0LLA5_9PEZI</name>
<sequence length="144" mass="16146">RIQRDLQEIGDQHNSTAGLWEIEQWTGVKVDSFVNFLKLPDTATPSSDDSSHPKHDVRIEEYNGKRQEERAKTVDVETEEYVDLEELRNNKAKDSYLFSIDVEATIRNGALDVGVFAPVGMLSMAAAKGVVSELRDLLAGLLER</sequence>
<accession>A0ABR0LLA5</accession>